<dbReference type="InterPro" id="IPR012907">
    <property type="entry name" value="Peptidase_S11_C"/>
</dbReference>
<evidence type="ECO:0000256" key="7">
    <source>
        <dbReference type="ARBA" id="ARBA00022729"/>
    </source>
</evidence>
<dbReference type="InterPro" id="IPR001967">
    <property type="entry name" value="Peptidase_S11_N"/>
</dbReference>
<dbReference type="PRINTS" id="PR00725">
    <property type="entry name" value="DADACBPTASE1"/>
</dbReference>
<dbReference type="Pfam" id="PF00768">
    <property type="entry name" value="Peptidase_S11"/>
    <property type="match status" value="1"/>
</dbReference>
<organism evidence="17 18">
    <name type="scientific">Defluviitalea saccharophila</name>
    <dbReference type="NCBI Taxonomy" id="879970"/>
    <lineage>
        <taxon>Bacteria</taxon>
        <taxon>Bacillati</taxon>
        <taxon>Bacillota</taxon>
        <taxon>Clostridia</taxon>
        <taxon>Lachnospirales</taxon>
        <taxon>Defluviitaleaceae</taxon>
        <taxon>Defluviitalea</taxon>
    </lineage>
</organism>
<dbReference type="SMART" id="SM00936">
    <property type="entry name" value="PBP5_C"/>
    <property type="match status" value="1"/>
</dbReference>
<evidence type="ECO:0000259" key="16">
    <source>
        <dbReference type="SMART" id="SM00936"/>
    </source>
</evidence>
<gene>
    <name evidence="17" type="ORF">QBE51_00325</name>
</gene>
<evidence type="ECO:0000256" key="3">
    <source>
        <dbReference type="ARBA" id="ARBA00007164"/>
    </source>
</evidence>
<name>A0ABZ2Y477_9FIRM</name>
<evidence type="ECO:0000256" key="11">
    <source>
        <dbReference type="ARBA" id="ARBA00023316"/>
    </source>
</evidence>
<keyword evidence="9" id="KW-0133">Cell shape</keyword>
<proteinExistence type="inferred from homology"/>
<dbReference type="EMBL" id="CP121687">
    <property type="protein sequence ID" value="WZL70010.1"/>
    <property type="molecule type" value="Genomic_DNA"/>
</dbReference>
<evidence type="ECO:0000256" key="1">
    <source>
        <dbReference type="ARBA" id="ARBA00003217"/>
    </source>
</evidence>
<keyword evidence="5 17" id="KW-0121">Carboxypeptidase</keyword>
<dbReference type="PANTHER" id="PTHR21581">
    <property type="entry name" value="D-ALANYL-D-ALANINE CARBOXYPEPTIDASE"/>
    <property type="match status" value="1"/>
</dbReference>
<evidence type="ECO:0000256" key="8">
    <source>
        <dbReference type="ARBA" id="ARBA00022801"/>
    </source>
</evidence>
<feature type="transmembrane region" description="Helical" evidence="14">
    <location>
        <begin position="399"/>
        <end position="419"/>
    </location>
</feature>
<evidence type="ECO:0000256" key="4">
    <source>
        <dbReference type="ARBA" id="ARBA00012448"/>
    </source>
</evidence>
<evidence type="ECO:0000256" key="9">
    <source>
        <dbReference type="ARBA" id="ARBA00022960"/>
    </source>
</evidence>
<evidence type="ECO:0000256" key="14">
    <source>
        <dbReference type="SAM" id="Phobius"/>
    </source>
</evidence>
<dbReference type="SUPFAM" id="SSF56601">
    <property type="entry name" value="beta-lactamase/transpeptidase-like"/>
    <property type="match status" value="1"/>
</dbReference>
<dbReference type="GO" id="GO:0004180">
    <property type="term" value="F:carboxypeptidase activity"/>
    <property type="evidence" value="ECO:0007669"/>
    <property type="project" value="UniProtKB-KW"/>
</dbReference>
<feature type="chain" id="PRO_5046213542" description="serine-type D-Ala-D-Ala carboxypeptidase" evidence="15">
    <location>
        <begin position="24"/>
        <end position="431"/>
    </location>
</feature>
<keyword evidence="6" id="KW-0645">Protease</keyword>
<evidence type="ECO:0000256" key="10">
    <source>
        <dbReference type="ARBA" id="ARBA00022984"/>
    </source>
</evidence>
<evidence type="ECO:0000313" key="17">
    <source>
        <dbReference type="EMBL" id="WZL70010.1"/>
    </source>
</evidence>
<evidence type="ECO:0000256" key="13">
    <source>
        <dbReference type="RuleBase" id="RU004016"/>
    </source>
</evidence>
<dbReference type="EC" id="3.4.16.4" evidence="4"/>
<evidence type="ECO:0000256" key="15">
    <source>
        <dbReference type="SAM" id="SignalP"/>
    </source>
</evidence>
<evidence type="ECO:0000256" key="12">
    <source>
        <dbReference type="ARBA" id="ARBA00034000"/>
    </source>
</evidence>
<feature type="signal peptide" evidence="15">
    <location>
        <begin position="1"/>
        <end position="23"/>
    </location>
</feature>
<reference evidence="17 18" key="1">
    <citation type="submission" date="2023-03" db="EMBL/GenBank/DDBJ databases">
        <title>Novel Species.</title>
        <authorList>
            <person name="Ma S."/>
        </authorList>
    </citation>
    <scope>NUCLEOTIDE SEQUENCE [LARGE SCALE GENOMIC DNA]</scope>
    <source>
        <strain evidence="17 18">LIND6LT2</strain>
    </source>
</reference>
<protein>
    <recommendedName>
        <fullName evidence="4">serine-type D-Ala-D-Ala carboxypeptidase</fullName>
        <ecNumber evidence="4">3.4.16.4</ecNumber>
    </recommendedName>
</protein>
<comment type="function">
    <text evidence="1">Removes C-terminal D-alanyl residues from sugar-peptide cell wall precursors.</text>
</comment>
<dbReference type="InterPro" id="IPR015956">
    <property type="entry name" value="Peniciliin-bd_prot_C_sf"/>
</dbReference>
<dbReference type="InterPro" id="IPR037167">
    <property type="entry name" value="Peptidase_S11_C_sf"/>
</dbReference>
<keyword evidence="14" id="KW-0472">Membrane</keyword>
<comment type="pathway">
    <text evidence="2">Cell wall biogenesis; peptidoglycan biosynthesis.</text>
</comment>
<keyword evidence="18" id="KW-1185">Reference proteome</keyword>
<keyword evidence="14" id="KW-0812">Transmembrane</keyword>
<dbReference type="PANTHER" id="PTHR21581:SF33">
    <property type="entry name" value="D-ALANYL-D-ALANINE CARBOXYPEPTIDASE DACB"/>
    <property type="match status" value="1"/>
</dbReference>
<dbReference type="SUPFAM" id="SSF69189">
    <property type="entry name" value="Penicillin-binding protein associated domain"/>
    <property type="match status" value="1"/>
</dbReference>
<dbReference type="Proteomes" id="UP001486565">
    <property type="component" value="Chromosome"/>
</dbReference>
<evidence type="ECO:0000256" key="6">
    <source>
        <dbReference type="ARBA" id="ARBA00022670"/>
    </source>
</evidence>
<dbReference type="InterPro" id="IPR018044">
    <property type="entry name" value="Peptidase_S11"/>
</dbReference>
<comment type="catalytic activity">
    <reaction evidence="12">
        <text>Preferential cleavage: (Ac)2-L-Lys-D-Ala-|-D-Ala. Also transpeptidation of peptidyl-alanyl moieties that are N-acyl substituents of D-alanine.</text>
        <dbReference type="EC" id="3.4.16.4"/>
    </reaction>
</comment>
<feature type="domain" description="Peptidase S11 D-Ala-D-Ala carboxypeptidase A C-terminal" evidence="16">
    <location>
        <begin position="292"/>
        <end position="386"/>
    </location>
</feature>
<evidence type="ECO:0000256" key="5">
    <source>
        <dbReference type="ARBA" id="ARBA00022645"/>
    </source>
</evidence>
<keyword evidence="10" id="KW-0573">Peptidoglycan synthesis</keyword>
<evidence type="ECO:0000256" key="2">
    <source>
        <dbReference type="ARBA" id="ARBA00004752"/>
    </source>
</evidence>
<evidence type="ECO:0000313" key="18">
    <source>
        <dbReference type="Proteomes" id="UP001486565"/>
    </source>
</evidence>
<keyword evidence="14" id="KW-1133">Transmembrane helix</keyword>
<dbReference type="Gene3D" id="3.40.710.10">
    <property type="entry name" value="DD-peptidase/beta-lactamase superfamily"/>
    <property type="match status" value="1"/>
</dbReference>
<comment type="similarity">
    <text evidence="3 13">Belongs to the peptidase S11 family.</text>
</comment>
<keyword evidence="8 17" id="KW-0378">Hydrolase</keyword>
<keyword evidence="11" id="KW-0961">Cell wall biogenesis/degradation</keyword>
<dbReference type="InterPro" id="IPR012338">
    <property type="entry name" value="Beta-lactam/transpept-like"/>
</dbReference>
<dbReference type="Pfam" id="PF07943">
    <property type="entry name" value="PBP5_C"/>
    <property type="match status" value="1"/>
</dbReference>
<dbReference type="RefSeq" id="WP_341876974.1">
    <property type="nucleotide sequence ID" value="NZ_CP121687.1"/>
</dbReference>
<sequence>MKRKFCFVLTFMFLLMNIVPISAQETSLPLQSEAVILIEENTGKVLYEKNSSQKMYPASTTKVLTALIALENADLNEVIKVGNEVYQVPLDASKAGHNPGDEITLKDLVTSLLLPSGNDSAFVIASYLAKKNTGNDSLDINSAMTEFAAIMNERAKEIGVKNSNFVNPHGYHNENHYTTAYDLALITREALKNPVFREIVKQPSANIGSESSPNQQKLSFRNRNLLLDSRNSNTYYPYATGVKTGFTDEAGECLVASATKDNLNLIAVLLNSPVDARWNDAKTLFDYGFENFQFHQVAKKGDIIDKVYVDKHSPKGPSELEVLIKEDYTGLFHKNDISRIQKTISWAQEPLVAPITEGQNVGEVTFILDGEILSKIELIAKYGIEKRTIWDVMFSINAIPYWCGGIGGVLILFTISNAIRKRKSRRGFHFK</sequence>
<accession>A0ABZ2Y477</accession>
<keyword evidence="7 15" id="KW-0732">Signal</keyword>
<dbReference type="Gene3D" id="2.60.410.10">
    <property type="entry name" value="D-Ala-D-Ala carboxypeptidase, C-terminal domain"/>
    <property type="match status" value="1"/>
</dbReference>